<name>A0ABN5H9F5_9GAMM</name>
<evidence type="ECO:0000313" key="2">
    <source>
        <dbReference type="Proteomes" id="UP000237673"/>
    </source>
</evidence>
<evidence type="ECO:0000313" key="1">
    <source>
        <dbReference type="EMBL" id="AUY24365.1"/>
    </source>
</evidence>
<gene>
    <name evidence="1" type="ORF">C2E16_05210</name>
</gene>
<dbReference type="EMBL" id="CP026378">
    <property type="protein sequence ID" value="AUY24365.1"/>
    <property type="molecule type" value="Genomic_DNA"/>
</dbReference>
<sequence length="61" mass="6655">MAVGTENASSAVFSSEELVRIGQWSTLLRELLKGKGELWSAADEALFNRLHSELPQTHDAG</sequence>
<dbReference type="RefSeq" id="WP_038627761.1">
    <property type="nucleotide sequence ID" value="NZ_CAXOMJ010000015.1"/>
</dbReference>
<proteinExistence type="predicted"/>
<protein>
    <submittedName>
        <fullName evidence="1">Uncharacterized protein</fullName>
    </submittedName>
</protein>
<dbReference type="Proteomes" id="UP000237673">
    <property type="component" value="Chromosome"/>
</dbReference>
<organism evidence="1 2">
    <name type="scientific">Mixta calida</name>
    <dbReference type="NCBI Taxonomy" id="665913"/>
    <lineage>
        <taxon>Bacteria</taxon>
        <taxon>Pseudomonadati</taxon>
        <taxon>Pseudomonadota</taxon>
        <taxon>Gammaproteobacteria</taxon>
        <taxon>Enterobacterales</taxon>
        <taxon>Erwiniaceae</taxon>
        <taxon>Mixta</taxon>
    </lineage>
</organism>
<dbReference type="GeneID" id="84630551"/>
<accession>A0ABN5H9F5</accession>
<keyword evidence="2" id="KW-1185">Reference proteome</keyword>
<reference evidence="1 2" key="1">
    <citation type="submission" date="2018-01" db="EMBL/GenBank/DDBJ databases">
        <title>Complete and assembled Genome of Pantoea calida DSM22759T.</title>
        <authorList>
            <person name="Stevens M.J.A."/>
            <person name="Zurfluh K."/>
            <person name="Stephan R."/>
        </authorList>
    </citation>
    <scope>NUCLEOTIDE SEQUENCE [LARGE SCALE GENOMIC DNA]</scope>
    <source>
        <strain evidence="1 2">DSM 22759</strain>
    </source>
</reference>